<dbReference type="InterPro" id="IPR004254">
    <property type="entry name" value="AdipoR/HlyIII-related"/>
</dbReference>
<evidence type="ECO:0000256" key="4">
    <source>
        <dbReference type="ARBA" id="ARBA00022989"/>
    </source>
</evidence>
<keyword evidence="5 7" id="KW-0472">Membrane</keyword>
<dbReference type="GO" id="GO:0046872">
    <property type="term" value="F:metal ion binding"/>
    <property type="evidence" value="ECO:0007669"/>
    <property type="project" value="UniProtKB-KW"/>
</dbReference>
<dbReference type="PANTHER" id="PTHR20855:SF52">
    <property type="entry name" value="ADIPONECTIN RECEPTOR PROTEIN"/>
    <property type="match status" value="1"/>
</dbReference>
<evidence type="ECO:0000313" key="8">
    <source>
        <dbReference type="EMBL" id="KAG0649878.1"/>
    </source>
</evidence>
<feature type="transmembrane region" description="Helical" evidence="7">
    <location>
        <begin position="74"/>
        <end position="95"/>
    </location>
</feature>
<feature type="binding site" evidence="6">
    <location>
        <position position="242"/>
    </location>
    <ligand>
        <name>Zn(2+)</name>
        <dbReference type="ChEBI" id="CHEBI:29105"/>
    </ligand>
</feature>
<keyword evidence="3 7" id="KW-0812">Transmembrane</keyword>
<dbReference type="GO" id="GO:0038023">
    <property type="term" value="F:signaling receptor activity"/>
    <property type="evidence" value="ECO:0007669"/>
    <property type="project" value="TreeGrafter"/>
</dbReference>
<feature type="transmembrane region" description="Helical" evidence="7">
    <location>
        <begin position="171"/>
        <end position="191"/>
    </location>
</feature>
<feature type="transmembrane region" description="Helical" evidence="7">
    <location>
        <begin position="244"/>
        <end position="261"/>
    </location>
</feature>
<comment type="caution">
    <text evidence="8">The sequence shown here is derived from an EMBL/GenBank/DDBJ whole genome shotgun (WGS) entry which is preliminary data.</text>
</comment>
<protein>
    <submittedName>
        <fullName evidence="8">Adipor receptor</fullName>
    </submittedName>
</protein>
<dbReference type="Proteomes" id="UP000785200">
    <property type="component" value="Unassembled WGS sequence"/>
</dbReference>
<keyword evidence="6" id="KW-0862">Zinc</keyword>
<dbReference type="GO" id="GO:0006882">
    <property type="term" value="P:intracellular zinc ion homeostasis"/>
    <property type="evidence" value="ECO:0007669"/>
    <property type="project" value="TreeGrafter"/>
</dbReference>
<keyword evidence="8" id="KW-0675">Receptor</keyword>
<evidence type="ECO:0000313" key="9">
    <source>
        <dbReference type="Proteomes" id="UP000785200"/>
    </source>
</evidence>
<feature type="binding site" evidence="6">
    <location>
        <position position="246"/>
    </location>
    <ligand>
        <name>Zn(2+)</name>
        <dbReference type="ChEBI" id="CHEBI:29105"/>
    </ligand>
</feature>
<evidence type="ECO:0000256" key="6">
    <source>
        <dbReference type="PIRSR" id="PIRSR604254-1"/>
    </source>
</evidence>
<sequence>MSGQKRKASTKEAVVDIAKNIEQKAEKAFTVLWSDLPHWQQDNHYIQSGYRPASYSFQKSFSSLGYLHNESVNIYSHLIGAVLFSISGTLLYALFKSRYESATSSDILAFGCFFLGAALCLGMSATYHAISNHSPTVARWGNKLDYICSLGMGCAAVSIFDRFRTPAWRPYRAGMFVLMGLSAVIPVLHGVELYGIQEMRGRIGLSWLVLQGFLYILGAGLYAARWPERSSPGSFDIWGSSHQIFHVLVVMAAASHLYGLLKAFDYHHGLGGFKC</sequence>
<feature type="transmembrane region" description="Helical" evidence="7">
    <location>
        <begin position="203"/>
        <end position="224"/>
    </location>
</feature>
<dbReference type="PANTHER" id="PTHR20855">
    <property type="entry name" value="ADIPOR/PROGESTIN RECEPTOR-RELATED"/>
    <property type="match status" value="1"/>
</dbReference>
<organism evidence="8 9">
    <name type="scientific">Hyphodiscus hymeniophilus</name>
    <dbReference type="NCBI Taxonomy" id="353542"/>
    <lineage>
        <taxon>Eukaryota</taxon>
        <taxon>Fungi</taxon>
        <taxon>Dikarya</taxon>
        <taxon>Ascomycota</taxon>
        <taxon>Pezizomycotina</taxon>
        <taxon>Leotiomycetes</taxon>
        <taxon>Helotiales</taxon>
        <taxon>Hyphodiscaceae</taxon>
        <taxon>Hyphodiscus</taxon>
    </lineage>
</organism>
<feature type="binding site" evidence="6">
    <location>
        <position position="128"/>
    </location>
    <ligand>
        <name>Zn(2+)</name>
        <dbReference type="ChEBI" id="CHEBI:29105"/>
    </ligand>
</feature>
<proteinExistence type="inferred from homology"/>
<evidence type="ECO:0000256" key="3">
    <source>
        <dbReference type="ARBA" id="ARBA00022692"/>
    </source>
</evidence>
<feature type="transmembrane region" description="Helical" evidence="7">
    <location>
        <begin position="107"/>
        <end position="130"/>
    </location>
</feature>
<accession>A0A9P6VLN9</accession>
<keyword evidence="9" id="KW-1185">Reference proteome</keyword>
<keyword evidence="6" id="KW-0479">Metal-binding</keyword>
<gene>
    <name evidence="8" type="ORF">D0Z07_4032</name>
</gene>
<comment type="subcellular location">
    <subcellularLocation>
        <location evidence="1">Membrane</location>
        <topology evidence="1">Multi-pass membrane protein</topology>
    </subcellularLocation>
</comment>
<dbReference type="AlphaFoldDB" id="A0A9P6VLN9"/>
<comment type="similarity">
    <text evidence="2">Belongs to the ADIPOR family.</text>
</comment>
<keyword evidence="4 7" id="KW-1133">Transmembrane helix</keyword>
<evidence type="ECO:0000256" key="5">
    <source>
        <dbReference type="ARBA" id="ARBA00023136"/>
    </source>
</evidence>
<evidence type="ECO:0000256" key="7">
    <source>
        <dbReference type="SAM" id="Phobius"/>
    </source>
</evidence>
<evidence type="ECO:0000256" key="1">
    <source>
        <dbReference type="ARBA" id="ARBA00004141"/>
    </source>
</evidence>
<evidence type="ECO:0000256" key="2">
    <source>
        <dbReference type="ARBA" id="ARBA00007018"/>
    </source>
</evidence>
<dbReference type="OrthoDB" id="529367at2759"/>
<dbReference type="GO" id="GO:0016020">
    <property type="term" value="C:membrane"/>
    <property type="evidence" value="ECO:0007669"/>
    <property type="project" value="UniProtKB-SubCell"/>
</dbReference>
<name>A0A9P6VLN9_9HELO</name>
<dbReference type="Pfam" id="PF03006">
    <property type="entry name" value="HlyIII"/>
    <property type="match status" value="1"/>
</dbReference>
<reference evidence="8" key="1">
    <citation type="submission" date="2019-07" db="EMBL/GenBank/DDBJ databases">
        <title>Hyphodiscus hymeniophilus genome sequencing and assembly.</title>
        <authorList>
            <person name="Kramer G."/>
            <person name="Nodwell J."/>
        </authorList>
    </citation>
    <scope>NUCLEOTIDE SEQUENCE</scope>
    <source>
        <strain evidence="8">ATCC 34498</strain>
    </source>
</reference>
<dbReference type="EMBL" id="VNKQ01000007">
    <property type="protein sequence ID" value="KAG0649878.1"/>
    <property type="molecule type" value="Genomic_DNA"/>
</dbReference>